<sequence>MNQALRFHALIDFGKNSLVHFCKKCLRSTADRCGKRCPKCRQLISNGRSCTVNTVLWNTIQLLFPQEIEARKVVAGGSNTKESGESFRNNPEICVEIDGVTGVDFVPFE</sequence>
<dbReference type="Proteomes" id="UP001055879">
    <property type="component" value="Linkage Group LG15"/>
</dbReference>
<gene>
    <name evidence="1" type="ORF">L6452_39655</name>
</gene>
<protein>
    <submittedName>
        <fullName evidence="1">Uncharacterized protein</fullName>
    </submittedName>
</protein>
<evidence type="ECO:0000313" key="1">
    <source>
        <dbReference type="EMBL" id="KAI3673532.1"/>
    </source>
</evidence>
<reference evidence="1 2" key="2">
    <citation type="journal article" date="2022" name="Mol. Ecol. Resour.">
        <title>The genomes of chicory, endive, great burdock and yacon provide insights into Asteraceae paleo-polyploidization history and plant inulin production.</title>
        <authorList>
            <person name="Fan W."/>
            <person name="Wang S."/>
            <person name="Wang H."/>
            <person name="Wang A."/>
            <person name="Jiang F."/>
            <person name="Liu H."/>
            <person name="Zhao H."/>
            <person name="Xu D."/>
            <person name="Zhang Y."/>
        </authorList>
    </citation>
    <scope>NUCLEOTIDE SEQUENCE [LARGE SCALE GENOMIC DNA]</scope>
    <source>
        <strain evidence="2">cv. Niubang</strain>
    </source>
</reference>
<evidence type="ECO:0000313" key="2">
    <source>
        <dbReference type="Proteomes" id="UP001055879"/>
    </source>
</evidence>
<name>A0ACB8XUK6_ARCLA</name>
<comment type="caution">
    <text evidence="1">The sequence shown here is derived from an EMBL/GenBank/DDBJ whole genome shotgun (WGS) entry which is preliminary data.</text>
</comment>
<organism evidence="1 2">
    <name type="scientific">Arctium lappa</name>
    <name type="common">Greater burdock</name>
    <name type="synonym">Lappa major</name>
    <dbReference type="NCBI Taxonomy" id="4217"/>
    <lineage>
        <taxon>Eukaryota</taxon>
        <taxon>Viridiplantae</taxon>
        <taxon>Streptophyta</taxon>
        <taxon>Embryophyta</taxon>
        <taxon>Tracheophyta</taxon>
        <taxon>Spermatophyta</taxon>
        <taxon>Magnoliopsida</taxon>
        <taxon>eudicotyledons</taxon>
        <taxon>Gunneridae</taxon>
        <taxon>Pentapetalae</taxon>
        <taxon>asterids</taxon>
        <taxon>campanulids</taxon>
        <taxon>Asterales</taxon>
        <taxon>Asteraceae</taxon>
        <taxon>Carduoideae</taxon>
        <taxon>Cardueae</taxon>
        <taxon>Arctiinae</taxon>
        <taxon>Arctium</taxon>
    </lineage>
</organism>
<proteinExistence type="predicted"/>
<dbReference type="EMBL" id="CM042061">
    <property type="protein sequence ID" value="KAI3673532.1"/>
    <property type="molecule type" value="Genomic_DNA"/>
</dbReference>
<reference evidence="2" key="1">
    <citation type="journal article" date="2022" name="Mol. Ecol. Resour.">
        <title>The genomes of chicory, endive, great burdock and yacon provide insights into Asteraceae palaeo-polyploidization history and plant inulin production.</title>
        <authorList>
            <person name="Fan W."/>
            <person name="Wang S."/>
            <person name="Wang H."/>
            <person name="Wang A."/>
            <person name="Jiang F."/>
            <person name="Liu H."/>
            <person name="Zhao H."/>
            <person name="Xu D."/>
            <person name="Zhang Y."/>
        </authorList>
    </citation>
    <scope>NUCLEOTIDE SEQUENCE [LARGE SCALE GENOMIC DNA]</scope>
    <source>
        <strain evidence="2">cv. Niubang</strain>
    </source>
</reference>
<accession>A0ACB8XUK6</accession>
<keyword evidence="2" id="KW-1185">Reference proteome</keyword>